<dbReference type="AlphaFoldDB" id="A0AA88Y3X7"/>
<sequence>MIGYLHVVEKYRRRGIASAILSMITKLIIEKDGFAFSSVLKDNVQSIKLHENVGFTQVQSDGSFFRLVPPA</sequence>
<dbReference type="InterPro" id="IPR013653">
    <property type="entry name" value="GCN5-like_dom"/>
</dbReference>
<feature type="domain" description="N-acetyltransferase" evidence="1">
    <location>
        <begin position="1"/>
        <end position="71"/>
    </location>
</feature>
<dbReference type="PROSITE" id="PS51186">
    <property type="entry name" value="GNAT"/>
    <property type="match status" value="1"/>
</dbReference>
<dbReference type="InterPro" id="IPR016181">
    <property type="entry name" value="Acyl_CoA_acyltransferase"/>
</dbReference>
<keyword evidence="3" id="KW-1185">Reference proteome</keyword>
<evidence type="ECO:0000313" key="2">
    <source>
        <dbReference type="EMBL" id="KAK3088893.1"/>
    </source>
</evidence>
<dbReference type="EMBL" id="VSWD01000011">
    <property type="protein sequence ID" value="KAK3088893.1"/>
    <property type="molecule type" value="Genomic_DNA"/>
</dbReference>
<dbReference type="GO" id="GO:0016747">
    <property type="term" value="F:acyltransferase activity, transferring groups other than amino-acyl groups"/>
    <property type="evidence" value="ECO:0007669"/>
    <property type="project" value="InterPro"/>
</dbReference>
<reference evidence="2" key="1">
    <citation type="submission" date="2019-08" db="EMBL/GenBank/DDBJ databases">
        <title>The improved chromosome-level genome for the pearl oyster Pinctada fucata martensii using PacBio sequencing and Hi-C.</title>
        <authorList>
            <person name="Zheng Z."/>
        </authorList>
    </citation>
    <scope>NUCLEOTIDE SEQUENCE</scope>
    <source>
        <strain evidence="2">ZZ-2019</strain>
        <tissue evidence="2">Adductor muscle</tissue>
    </source>
</reference>
<accession>A0AA88Y3X7</accession>
<dbReference type="Pfam" id="PF08445">
    <property type="entry name" value="FR47"/>
    <property type="match status" value="1"/>
</dbReference>
<comment type="caution">
    <text evidence="2">The sequence shown here is derived from an EMBL/GenBank/DDBJ whole genome shotgun (WGS) entry which is preliminary data.</text>
</comment>
<proteinExistence type="predicted"/>
<dbReference type="CDD" id="cd04301">
    <property type="entry name" value="NAT_SF"/>
    <property type="match status" value="1"/>
</dbReference>
<dbReference type="Gene3D" id="3.40.630.30">
    <property type="match status" value="1"/>
</dbReference>
<dbReference type="Proteomes" id="UP001186944">
    <property type="component" value="Unassembled WGS sequence"/>
</dbReference>
<name>A0AA88Y3X7_PINIB</name>
<evidence type="ECO:0000313" key="3">
    <source>
        <dbReference type="Proteomes" id="UP001186944"/>
    </source>
</evidence>
<gene>
    <name evidence="2" type="ORF">FSP39_025110</name>
</gene>
<organism evidence="2 3">
    <name type="scientific">Pinctada imbricata</name>
    <name type="common">Atlantic pearl-oyster</name>
    <name type="synonym">Pinctada martensii</name>
    <dbReference type="NCBI Taxonomy" id="66713"/>
    <lineage>
        <taxon>Eukaryota</taxon>
        <taxon>Metazoa</taxon>
        <taxon>Spiralia</taxon>
        <taxon>Lophotrochozoa</taxon>
        <taxon>Mollusca</taxon>
        <taxon>Bivalvia</taxon>
        <taxon>Autobranchia</taxon>
        <taxon>Pteriomorphia</taxon>
        <taxon>Pterioida</taxon>
        <taxon>Pterioidea</taxon>
        <taxon>Pteriidae</taxon>
        <taxon>Pinctada</taxon>
    </lineage>
</organism>
<dbReference type="SUPFAM" id="SSF55729">
    <property type="entry name" value="Acyl-CoA N-acyltransferases (Nat)"/>
    <property type="match status" value="1"/>
</dbReference>
<protein>
    <recommendedName>
        <fullName evidence="1">N-acetyltransferase domain-containing protein</fullName>
    </recommendedName>
</protein>
<dbReference type="InterPro" id="IPR000182">
    <property type="entry name" value="GNAT_dom"/>
</dbReference>
<evidence type="ECO:0000259" key="1">
    <source>
        <dbReference type="PROSITE" id="PS51186"/>
    </source>
</evidence>